<evidence type="ECO:0000313" key="2">
    <source>
        <dbReference type="Proteomes" id="UP000184330"/>
    </source>
</evidence>
<dbReference type="AlphaFoldDB" id="A0A1L7XVR7"/>
<dbReference type="Proteomes" id="UP000184330">
    <property type="component" value="Unassembled WGS sequence"/>
</dbReference>
<name>A0A1L7XVR7_9HELO</name>
<dbReference type="PANTHER" id="PTHR42905">
    <property type="entry name" value="PHOSPHOENOLPYRUVATE CARBOXYLASE"/>
    <property type="match status" value="1"/>
</dbReference>
<accession>A0A1L7XVR7</accession>
<dbReference type="SUPFAM" id="SSF51621">
    <property type="entry name" value="Phosphoenolpyruvate/pyruvate domain"/>
    <property type="match status" value="1"/>
</dbReference>
<organism evidence="1 2">
    <name type="scientific">Phialocephala subalpina</name>
    <dbReference type="NCBI Taxonomy" id="576137"/>
    <lineage>
        <taxon>Eukaryota</taxon>
        <taxon>Fungi</taxon>
        <taxon>Dikarya</taxon>
        <taxon>Ascomycota</taxon>
        <taxon>Pezizomycotina</taxon>
        <taxon>Leotiomycetes</taxon>
        <taxon>Helotiales</taxon>
        <taxon>Mollisiaceae</taxon>
        <taxon>Phialocephala</taxon>
        <taxon>Phialocephala fortinii species complex</taxon>
    </lineage>
</organism>
<reference evidence="1 2" key="1">
    <citation type="submission" date="2016-03" db="EMBL/GenBank/DDBJ databases">
        <authorList>
            <person name="Ploux O."/>
        </authorList>
    </citation>
    <scope>NUCLEOTIDE SEQUENCE [LARGE SCALE GENOMIC DNA]</scope>
    <source>
        <strain evidence="1 2">UAMH 11012</strain>
    </source>
</reference>
<dbReference type="InterPro" id="IPR015813">
    <property type="entry name" value="Pyrv/PenolPyrv_kinase-like_dom"/>
</dbReference>
<dbReference type="Pfam" id="PF13714">
    <property type="entry name" value="PEP_mutase"/>
    <property type="match status" value="1"/>
</dbReference>
<gene>
    <name evidence="1" type="ORF">PAC_19043</name>
</gene>
<dbReference type="CDD" id="cd00377">
    <property type="entry name" value="ICL_PEPM"/>
    <property type="match status" value="1"/>
</dbReference>
<dbReference type="InterPro" id="IPR039556">
    <property type="entry name" value="ICL/PEPM"/>
</dbReference>
<dbReference type="STRING" id="576137.A0A1L7XVR7"/>
<dbReference type="Gene3D" id="3.20.20.60">
    <property type="entry name" value="Phosphoenolpyruvate-binding domains"/>
    <property type="match status" value="1"/>
</dbReference>
<dbReference type="EMBL" id="FJOG01000066">
    <property type="protein sequence ID" value="CZR69143.1"/>
    <property type="molecule type" value="Genomic_DNA"/>
</dbReference>
<sequence length="258" mass="27198">MPAQSTLSTTLRHFHIPGKPILLTNIYDAMSARAVAALPATQALATASYAVAGAAGVKDDDMTLETNLAAVRAVSVVAKEYGLPLTIDWQDGYGDRLEEGIQKLLQLGVVGINLEDCDKDSQKMIPIAVAAERVKRVLATARAAGVDDFVVNARTDALIHDGPLSDAIERGKAYLAAGATTVFVWGGSIRGGVTREEVKKLVDAFDGKLNVSLKIGEGGLSVKDLARIGVARISIGPALQFLAMKTFGDEAEKVLATR</sequence>
<dbReference type="OrthoDB" id="429143at2759"/>
<protein>
    <submittedName>
        <fullName evidence="1">Related to carboxyphosphonoenolpyruvate phosphonomutase-like protein</fullName>
    </submittedName>
</protein>
<dbReference type="GO" id="GO:0003824">
    <property type="term" value="F:catalytic activity"/>
    <property type="evidence" value="ECO:0007669"/>
    <property type="project" value="InterPro"/>
</dbReference>
<evidence type="ECO:0000313" key="1">
    <source>
        <dbReference type="EMBL" id="CZR69143.1"/>
    </source>
</evidence>
<keyword evidence="1" id="KW-0670">Pyruvate</keyword>
<dbReference type="InterPro" id="IPR040442">
    <property type="entry name" value="Pyrv_kinase-like_dom_sf"/>
</dbReference>
<dbReference type="PANTHER" id="PTHR42905:SF16">
    <property type="entry name" value="CARBOXYPHOSPHONOENOLPYRUVATE PHOSPHONOMUTASE-LIKE PROTEIN (AFU_ORTHOLOGUE AFUA_5G07230)"/>
    <property type="match status" value="1"/>
</dbReference>
<proteinExistence type="predicted"/>
<keyword evidence="2" id="KW-1185">Reference proteome</keyword>